<keyword evidence="4" id="KW-1185">Reference proteome</keyword>
<dbReference type="InterPro" id="IPR032675">
    <property type="entry name" value="LRR_dom_sf"/>
</dbReference>
<dbReference type="InterPro" id="IPR029071">
    <property type="entry name" value="Ubiquitin-like_domsf"/>
</dbReference>
<dbReference type="Gene3D" id="3.80.10.10">
    <property type="entry name" value="Ribonuclease Inhibitor"/>
    <property type="match status" value="2"/>
</dbReference>
<evidence type="ECO:0000313" key="3">
    <source>
        <dbReference type="EMBL" id="ORY83789.1"/>
    </source>
</evidence>
<dbReference type="SUPFAM" id="SSF54236">
    <property type="entry name" value="Ubiquitin-like"/>
    <property type="match status" value="1"/>
</dbReference>
<proteinExistence type="predicted"/>
<accession>A0A1Y2FIM4</accession>
<evidence type="ECO:0008006" key="5">
    <source>
        <dbReference type="Google" id="ProtNLM"/>
    </source>
</evidence>
<dbReference type="GeneID" id="63785719"/>
<dbReference type="SUPFAM" id="SSF52058">
    <property type="entry name" value="L domain-like"/>
    <property type="match status" value="1"/>
</dbReference>
<evidence type="ECO:0000256" key="2">
    <source>
        <dbReference type="ARBA" id="ARBA00022737"/>
    </source>
</evidence>
<keyword evidence="1" id="KW-0433">Leucine-rich repeat</keyword>
<evidence type="ECO:0000313" key="4">
    <source>
        <dbReference type="Proteomes" id="UP000193685"/>
    </source>
</evidence>
<evidence type="ECO:0000256" key="1">
    <source>
        <dbReference type="ARBA" id="ARBA00022614"/>
    </source>
</evidence>
<keyword evidence="2" id="KW-0677">Repeat</keyword>
<gene>
    <name evidence="3" type="ORF">BCR37DRAFT_378770</name>
</gene>
<dbReference type="Proteomes" id="UP000193685">
    <property type="component" value="Unassembled WGS sequence"/>
</dbReference>
<dbReference type="OrthoDB" id="5273213at2759"/>
<sequence length="334" mass="37208">MSVAGIDRAAQQVGFRRAQERYSDVQALKLVSLEARCIDTLDEVDLPCCEDFDLSCNLIDDLDCVARLCLSLPRLKCLRLAGNRFRQLETREVTVETLHLGDTMLSWDDILILCTRWHVKHLFLEHNELQDPAANLKTAPEVQSVELTGNSITDVHSITRVFPSLESLSLTGNQVAAISSVTLSHPLRRLALQDNPLPVDALSALPYQLIELSMTQLADPDADLARRLDILKHLPSLQVLNKTRITAQERQDALAVAAPKRDAMLLAHDVLNLTLAWEEDMVEVRVLKSQTVLQMRNLVKHICGVRPSSTLQDDATLDSLGLESGGRLLFHIHG</sequence>
<reference evidence="3 4" key="1">
    <citation type="submission" date="2016-07" db="EMBL/GenBank/DDBJ databases">
        <title>Pervasive Adenine N6-methylation of Active Genes in Fungi.</title>
        <authorList>
            <consortium name="DOE Joint Genome Institute"/>
            <person name="Mondo S.J."/>
            <person name="Dannebaum R.O."/>
            <person name="Kuo R.C."/>
            <person name="Labutti K."/>
            <person name="Haridas S."/>
            <person name="Kuo A."/>
            <person name="Salamov A."/>
            <person name="Ahrendt S.R."/>
            <person name="Lipzen A."/>
            <person name="Sullivan W."/>
            <person name="Andreopoulos W.B."/>
            <person name="Clum A."/>
            <person name="Lindquist E."/>
            <person name="Daum C."/>
            <person name="Ramamoorthy G.K."/>
            <person name="Gryganskyi A."/>
            <person name="Culley D."/>
            <person name="Magnuson J.K."/>
            <person name="James T.Y."/>
            <person name="O'Malley M.A."/>
            <person name="Stajich J.E."/>
            <person name="Spatafora J.W."/>
            <person name="Visel A."/>
            <person name="Grigoriev I.V."/>
        </authorList>
    </citation>
    <scope>NUCLEOTIDE SEQUENCE [LARGE SCALE GENOMIC DNA]</scope>
    <source>
        <strain evidence="3 4">12-1054</strain>
    </source>
</reference>
<dbReference type="AlphaFoldDB" id="A0A1Y2FIM4"/>
<dbReference type="PANTHER" id="PTHR18849">
    <property type="entry name" value="LEUCINE RICH REPEAT PROTEIN"/>
    <property type="match status" value="1"/>
</dbReference>
<dbReference type="STRING" id="56484.A0A1Y2FIM4"/>
<dbReference type="RefSeq" id="XP_040726084.1">
    <property type="nucleotide sequence ID" value="XM_040869120.1"/>
</dbReference>
<name>A0A1Y2FIM4_PROLT</name>
<comment type="caution">
    <text evidence="3">The sequence shown here is derived from an EMBL/GenBank/DDBJ whole genome shotgun (WGS) entry which is preliminary data.</text>
</comment>
<dbReference type="PANTHER" id="PTHR18849:SF0">
    <property type="entry name" value="CILIA- AND FLAGELLA-ASSOCIATED PROTEIN 410-RELATED"/>
    <property type="match status" value="1"/>
</dbReference>
<protein>
    <recommendedName>
        <fullName evidence="5">Ubiquitin-like domain-containing protein</fullName>
    </recommendedName>
</protein>
<dbReference type="EMBL" id="MCFI01000007">
    <property type="protein sequence ID" value="ORY83789.1"/>
    <property type="molecule type" value="Genomic_DNA"/>
</dbReference>
<organism evidence="3 4">
    <name type="scientific">Protomyces lactucae-debilis</name>
    <dbReference type="NCBI Taxonomy" id="2754530"/>
    <lineage>
        <taxon>Eukaryota</taxon>
        <taxon>Fungi</taxon>
        <taxon>Dikarya</taxon>
        <taxon>Ascomycota</taxon>
        <taxon>Taphrinomycotina</taxon>
        <taxon>Taphrinomycetes</taxon>
        <taxon>Taphrinales</taxon>
        <taxon>Protomycetaceae</taxon>
        <taxon>Protomyces</taxon>
    </lineage>
</organism>